<accession>A0AA90ZQ65</accession>
<protein>
    <submittedName>
        <fullName evidence="1">Uncharacterized protein</fullName>
    </submittedName>
</protein>
<dbReference type="EMBL" id="VZBZ01000014">
    <property type="protein sequence ID" value="MQN76715.1"/>
    <property type="molecule type" value="Genomic_DNA"/>
</dbReference>
<dbReference type="Proteomes" id="UP000423156">
    <property type="component" value="Unassembled WGS sequence"/>
</dbReference>
<name>A0AA90ZQ65_9BACT</name>
<gene>
    <name evidence="1" type="ORF">F7D71_02295</name>
</gene>
<evidence type="ECO:0000313" key="1">
    <source>
        <dbReference type="EMBL" id="MQN76715.1"/>
    </source>
</evidence>
<organism evidence="1 2">
    <name type="scientific">Segatella copri</name>
    <dbReference type="NCBI Taxonomy" id="165179"/>
    <lineage>
        <taxon>Bacteria</taxon>
        <taxon>Pseudomonadati</taxon>
        <taxon>Bacteroidota</taxon>
        <taxon>Bacteroidia</taxon>
        <taxon>Bacteroidales</taxon>
        <taxon>Prevotellaceae</taxon>
        <taxon>Segatella</taxon>
    </lineage>
</organism>
<evidence type="ECO:0000313" key="2">
    <source>
        <dbReference type="Proteomes" id="UP000423156"/>
    </source>
</evidence>
<sequence>MEKNINLAKILNGKPVNTKLWSPLFGDVYTSSICSEDTIIVVNHHAESSSFYNNGKYFDHAEAEPLLFPSKEMRDWNKFAWQKGDILVNENNAHIIFEKFTDDTYTTFIGRHYLNKNYKNYVPGRYTCVTQHFHIEESNAAQIYIYNIEEKIGGKLDLKTLEIEKPKCEFKTFDKVLGRNEKDDVWEADLFSHYKEESQYPFRCIGFSRKYCIPYNKETAHLLGTTDEWKGGEG</sequence>
<reference evidence="2" key="1">
    <citation type="submission" date="2019-09" db="EMBL/GenBank/DDBJ databases">
        <title>Distinct polysaccharide growth profiles of human intestinal Prevotella copri isolates.</title>
        <authorList>
            <person name="Fehlner-Peach H."/>
            <person name="Magnabosco C."/>
            <person name="Raghavan V."/>
            <person name="Scher J.U."/>
            <person name="Tett A."/>
            <person name="Cox L.M."/>
            <person name="Gottsegen C."/>
            <person name="Watters A."/>
            <person name="Wiltshire- Gordon J.D."/>
            <person name="Segata N."/>
            <person name="Bonneau R."/>
            <person name="Littman D.R."/>
        </authorList>
    </citation>
    <scope>NUCLEOTIDE SEQUENCE [LARGE SCALE GENOMIC DNA]</scope>
    <source>
        <strain evidence="2">BU41712</strain>
    </source>
</reference>
<proteinExistence type="predicted"/>
<dbReference type="AlphaFoldDB" id="A0AA90ZQ65"/>
<comment type="caution">
    <text evidence="1">The sequence shown here is derived from an EMBL/GenBank/DDBJ whole genome shotgun (WGS) entry which is preliminary data.</text>
</comment>
<dbReference type="RefSeq" id="WP_153091777.1">
    <property type="nucleotide sequence ID" value="NZ_VZBZ01000014.1"/>
</dbReference>